<name>A0A9P0D407_9CUCU</name>
<accession>A0A9P0D407</accession>
<evidence type="ECO:0000256" key="4">
    <source>
        <dbReference type="ARBA" id="ARBA00005344"/>
    </source>
</evidence>
<dbReference type="AlphaFoldDB" id="A0A9P0D407"/>
<dbReference type="EMBL" id="OV651816">
    <property type="protein sequence ID" value="CAH1110109.1"/>
    <property type="molecule type" value="Genomic_DNA"/>
</dbReference>
<evidence type="ECO:0000256" key="1">
    <source>
        <dbReference type="ARBA" id="ARBA00003805"/>
    </source>
</evidence>
<keyword evidence="10" id="KW-0539">Nucleus</keyword>
<feature type="compositionally biased region" description="Gly residues" evidence="11">
    <location>
        <begin position="54"/>
        <end position="66"/>
    </location>
</feature>
<organism evidence="12 13">
    <name type="scientific">Psylliodes chrysocephalus</name>
    <dbReference type="NCBI Taxonomy" id="3402493"/>
    <lineage>
        <taxon>Eukaryota</taxon>
        <taxon>Metazoa</taxon>
        <taxon>Ecdysozoa</taxon>
        <taxon>Arthropoda</taxon>
        <taxon>Hexapoda</taxon>
        <taxon>Insecta</taxon>
        <taxon>Pterygota</taxon>
        <taxon>Neoptera</taxon>
        <taxon>Endopterygota</taxon>
        <taxon>Coleoptera</taxon>
        <taxon>Polyphaga</taxon>
        <taxon>Cucujiformia</taxon>
        <taxon>Chrysomeloidea</taxon>
        <taxon>Chrysomelidae</taxon>
        <taxon>Galerucinae</taxon>
        <taxon>Alticini</taxon>
        <taxon>Psylliodes</taxon>
    </lineage>
</organism>
<evidence type="ECO:0000256" key="5">
    <source>
        <dbReference type="ARBA" id="ARBA00021471"/>
    </source>
</evidence>
<dbReference type="GO" id="GO:0005634">
    <property type="term" value="C:nucleus"/>
    <property type="evidence" value="ECO:0007669"/>
    <property type="project" value="UniProtKB-SubCell"/>
</dbReference>
<reference evidence="12" key="1">
    <citation type="submission" date="2022-01" db="EMBL/GenBank/DDBJ databases">
        <authorList>
            <person name="King R."/>
        </authorList>
    </citation>
    <scope>NUCLEOTIDE SEQUENCE</scope>
</reference>
<evidence type="ECO:0000256" key="6">
    <source>
        <dbReference type="ARBA" id="ARBA00022490"/>
    </source>
</evidence>
<dbReference type="Proteomes" id="UP001153636">
    <property type="component" value="Chromosome 4"/>
</dbReference>
<comment type="subcellular location">
    <subcellularLocation>
        <location evidence="3">Cytoplasm</location>
        <location evidence="3">Cytoskeleton</location>
        <location evidence="3">Spindle</location>
    </subcellularLocation>
    <subcellularLocation>
        <location evidence="2">Nucleus</location>
    </subcellularLocation>
</comment>
<comment type="similarity">
    <text evidence="4">Belongs to the MAP Jupiter family.</text>
</comment>
<comment type="function">
    <text evidence="1">Binds to all microtubule populations.</text>
</comment>
<evidence type="ECO:0000256" key="3">
    <source>
        <dbReference type="ARBA" id="ARBA00004186"/>
    </source>
</evidence>
<evidence type="ECO:0000256" key="10">
    <source>
        <dbReference type="ARBA" id="ARBA00023242"/>
    </source>
</evidence>
<dbReference type="GO" id="GO:0005874">
    <property type="term" value="C:microtubule"/>
    <property type="evidence" value="ECO:0007669"/>
    <property type="project" value="UniProtKB-KW"/>
</dbReference>
<keyword evidence="6" id="KW-0963">Cytoplasm</keyword>
<evidence type="ECO:0000313" key="13">
    <source>
        <dbReference type="Proteomes" id="UP001153636"/>
    </source>
</evidence>
<evidence type="ECO:0000256" key="11">
    <source>
        <dbReference type="SAM" id="MobiDB-lite"/>
    </source>
</evidence>
<dbReference type="PANTHER" id="PTHR34930:SF2">
    <property type="entry name" value="MICROTUBULE-ASSOCIATED PROTEIN JUPITER"/>
    <property type="match status" value="1"/>
</dbReference>
<proteinExistence type="inferred from homology"/>
<dbReference type="InterPro" id="IPR033335">
    <property type="entry name" value="JUPITER"/>
</dbReference>
<feature type="region of interest" description="Disordered" evidence="11">
    <location>
        <begin position="44"/>
        <end position="170"/>
    </location>
</feature>
<keyword evidence="7" id="KW-0597">Phosphoprotein</keyword>
<evidence type="ECO:0000256" key="2">
    <source>
        <dbReference type="ARBA" id="ARBA00004123"/>
    </source>
</evidence>
<keyword evidence="8" id="KW-0493">Microtubule</keyword>
<sequence length="170" mass="17975">MRVSSINQLPLVSLNLIAPLYTNIKFEIYSMTSTGINIGLDDGGRSSSRVLRPPGGGHTDIFGGGEDVSKVRQYHGRNASSIMEGTNSHKESEGNQVKVSPSEPAPVIKNDPPAPVIKNDPPAPVIKNDHPAPESRASAPSVPQAKVNNDPPAPQSRVRVPPGGFSSGLW</sequence>
<dbReference type="PANTHER" id="PTHR34930">
    <property type="entry name" value="GEO05313P1"/>
    <property type="match status" value="1"/>
</dbReference>
<protein>
    <recommendedName>
        <fullName evidence="5">Microtubule-associated protein Jupiter</fullName>
    </recommendedName>
</protein>
<evidence type="ECO:0000313" key="12">
    <source>
        <dbReference type="EMBL" id="CAH1110109.1"/>
    </source>
</evidence>
<keyword evidence="9" id="KW-0206">Cytoskeleton</keyword>
<evidence type="ECO:0000256" key="8">
    <source>
        <dbReference type="ARBA" id="ARBA00022701"/>
    </source>
</evidence>
<evidence type="ECO:0000256" key="7">
    <source>
        <dbReference type="ARBA" id="ARBA00022553"/>
    </source>
</evidence>
<keyword evidence="13" id="KW-1185">Reference proteome</keyword>
<dbReference type="GO" id="GO:0005819">
    <property type="term" value="C:spindle"/>
    <property type="evidence" value="ECO:0007669"/>
    <property type="project" value="UniProtKB-SubCell"/>
</dbReference>
<evidence type="ECO:0000256" key="9">
    <source>
        <dbReference type="ARBA" id="ARBA00023212"/>
    </source>
</evidence>
<gene>
    <name evidence="12" type="ORF">PSYICH_LOCUS10030</name>
</gene>
<dbReference type="OrthoDB" id="10071234at2759"/>